<dbReference type="PANTHER" id="PTHR35811:SF1">
    <property type="entry name" value="HTH OST-TYPE DOMAIN-CONTAINING PROTEIN"/>
    <property type="match status" value="1"/>
</dbReference>
<feature type="region of interest" description="Disordered" evidence="1">
    <location>
        <begin position="203"/>
        <end position="242"/>
    </location>
</feature>
<evidence type="ECO:0000259" key="2">
    <source>
        <dbReference type="Pfam" id="PF01936"/>
    </source>
</evidence>
<evidence type="ECO:0000313" key="4">
    <source>
        <dbReference type="Proteomes" id="UP000067626"/>
    </source>
</evidence>
<dbReference type="STRING" id="52.CMC5_022220"/>
<gene>
    <name evidence="3" type="ORF">CMC5_022220</name>
</gene>
<feature type="compositionally biased region" description="Polar residues" evidence="1">
    <location>
        <begin position="579"/>
        <end position="590"/>
    </location>
</feature>
<feature type="compositionally biased region" description="Low complexity" evidence="1">
    <location>
        <begin position="203"/>
        <end position="215"/>
    </location>
</feature>
<dbReference type="Proteomes" id="UP000067626">
    <property type="component" value="Chromosome"/>
</dbReference>
<evidence type="ECO:0000256" key="1">
    <source>
        <dbReference type="SAM" id="MobiDB-lite"/>
    </source>
</evidence>
<accession>A0A0K1EB48</accession>
<sequence length="590" mass="63650">MDENAPAKSTAMYGKRTRAALFVDFDNIYLGLTRIDPYAAEVFATEPARWITWLERGLVGARAEGVEGAPSTAVLVRKCYLNPKTFHKYRPYFTRAAFEVVDCPPLTAQGKTSSDIRMVMDILDALSHPTRFEEFVIMSGDADFTPVLLRLRAHDRRTVVVAVGHAAAAYTAACDQVMPDDRFIADALGITSADEALSYTGAGSAAAGTRGSGSDAPPPMPTRIAAGDGPSTPRSTSGEGDQGPLLAQIAEAVYQATRAAGQLPARSLPRIYLRFPEFSASKDWLGFRGLRALTEETLRREPRLRLIDTDAESWFLVALPVTEEAPLEARSHALRASIVRVVRSYVTNSPGPVTLASASHEVLRRLGSEVVDEHWGEAGSLRDLLLDVADPALVVLERDGVEMLADPGRHRLLSPDTEETTPTAVADLPASVQRIRQITGAPSLPSIEFAAVFQVLSEVLSERSFHLGVASKLARDRLAERSCSASRVAVTLVVRGIIHGGLPLYDAPRAWPPRVLGHAFLRNVLALCEVAQLSLTSEERNELERWLLGALPPDEHTPASGIPLSAAFLPPSTAVPKSVRTSPQGGTPAE</sequence>
<dbReference type="Pfam" id="PF01936">
    <property type="entry name" value="NYN"/>
    <property type="match status" value="1"/>
</dbReference>
<organism evidence="3 4">
    <name type="scientific">Chondromyces crocatus</name>
    <dbReference type="NCBI Taxonomy" id="52"/>
    <lineage>
        <taxon>Bacteria</taxon>
        <taxon>Pseudomonadati</taxon>
        <taxon>Myxococcota</taxon>
        <taxon>Polyangia</taxon>
        <taxon>Polyangiales</taxon>
        <taxon>Polyangiaceae</taxon>
        <taxon>Chondromyces</taxon>
    </lineage>
</organism>
<dbReference type="Gene3D" id="3.40.50.1010">
    <property type="entry name" value="5'-nuclease"/>
    <property type="match status" value="1"/>
</dbReference>
<dbReference type="EMBL" id="CP012159">
    <property type="protein sequence ID" value="AKT38080.1"/>
    <property type="molecule type" value="Genomic_DNA"/>
</dbReference>
<proteinExistence type="predicted"/>
<keyword evidence="4" id="KW-1185">Reference proteome</keyword>
<reference evidence="3 4" key="1">
    <citation type="submission" date="2015-07" db="EMBL/GenBank/DDBJ databases">
        <title>Genome analysis of myxobacterium Chondromyces crocatus Cm c5 reveals a high potential for natural compound synthesis and the genetic basis for the loss of fruiting body formation.</title>
        <authorList>
            <person name="Zaburannyi N."/>
            <person name="Bunk B."/>
            <person name="Maier J."/>
            <person name="Overmann J."/>
            <person name="Mueller R."/>
        </authorList>
    </citation>
    <scope>NUCLEOTIDE SEQUENCE [LARGE SCALE GENOMIC DNA]</scope>
    <source>
        <strain evidence="3 4">Cm c5</strain>
    </source>
</reference>
<evidence type="ECO:0000313" key="3">
    <source>
        <dbReference type="EMBL" id="AKT38080.1"/>
    </source>
</evidence>
<dbReference type="KEGG" id="ccro:CMC5_022220"/>
<name>A0A0K1EB48_CHOCO</name>
<dbReference type="GO" id="GO:0004540">
    <property type="term" value="F:RNA nuclease activity"/>
    <property type="evidence" value="ECO:0007669"/>
    <property type="project" value="InterPro"/>
</dbReference>
<feature type="region of interest" description="Disordered" evidence="1">
    <location>
        <begin position="558"/>
        <end position="590"/>
    </location>
</feature>
<dbReference type="PANTHER" id="PTHR35811">
    <property type="entry name" value="SLR1870 PROTEIN"/>
    <property type="match status" value="1"/>
</dbReference>
<dbReference type="PATRIC" id="fig|52.7.peg.2391"/>
<dbReference type="InterPro" id="IPR021139">
    <property type="entry name" value="NYN"/>
</dbReference>
<protein>
    <recommendedName>
        <fullName evidence="2">NYN domain-containing protein</fullName>
    </recommendedName>
</protein>
<feature type="domain" description="NYN" evidence="2">
    <location>
        <begin position="18"/>
        <end position="178"/>
    </location>
</feature>
<dbReference type="AlphaFoldDB" id="A0A0K1EB48"/>